<evidence type="ECO:0008006" key="5">
    <source>
        <dbReference type="Google" id="ProtNLM"/>
    </source>
</evidence>
<feature type="signal peptide" evidence="2">
    <location>
        <begin position="1"/>
        <end position="22"/>
    </location>
</feature>
<feature type="region of interest" description="Disordered" evidence="1">
    <location>
        <begin position="22"/>
        <end position="62"/>
    </location>
</feature>
<protein>
    <recommendedName>
        <fullName evidence="5">PknH-like protein</fullName>
    </recommendedName>
</protein>
<evidence type="ECO:0000313" key="3">
    <source>
        <dbReference type="EMBL" id="TCO08148.1"/>
    </source>
</evidence>
<keyword evidence="4" id="KW-1185">Reference proteome</keyword>
<comment type="caution">
    <text evidence="3">The sequence shown here is derived from an EMBL/GenBank/DDBJ whole genome shotgun (WGS) entry which is preliminary data.</text>
</comment>
<evidence type="ECO:0000313" key="4">
    <source>
        <dbReference type="Proteomes" id="UP000295818"/>
    </source>
</evidence>
<accession>A0ABY2B884</accession>
<sequence>MKLAPFPLAVAAALTFTLAACGEDQPSGAVPPSASTPTAPVSTPAEPTPSETPSEVGPTRRTKAELTKALLELKDLPSGFSLEPEDPDDESAGTFSSPTSKCKTLVKYLNSETAPGSKTSAARSFSGSQEGPYIDFGIDSMVTTKAVRKLQTSYKEAVESCKKVTMRVPDQGSSPMEVVEIPAPKFGEEPFAFKLTGTAGPLEGREFTAATTGIGDVILSVSILAGQEGELDGATEAAVEKARTVLADS</sequence>
<evidence type="ECO:0000256" key="2">
    <source>
        <dbReference type="SAM" id="SignalP"/>
    </source>
</evidence>
<feature type="chain" id="PRO_5046839207" description="PknH-like protein" evidence="2">
    <location>
        <begin position="23"/>
        <end position="249"/>
    </location>
</feature>
<feature type="region of interest" description="Disordered" evidence="1">
    <location>
        <begin position="75"/>
        <end position="98"/>
    </location>
</feature>
<dbReference type="PROSITE" id="PS51257">
    <property type="entry name" value="PROKAR_LIPOPROTEIN"/>
    <property type="match status" value="1"/>
</dbReference>
<name>A0ABY2B884_9ACTN</name>
<evidence type="ECO:0000256" key="1">
    <source>
        <dbReference type="SAM" id="MobiDB-lite"/>
    </source>
</evidence>
<keyword evidence="2" id="KW-0732">Signal</keyword>
<dbReference type="RefSeq" id="WP_132197535.1">
    <property type="nucleotide sequence ID" value="NZ_SLWM01000048.1"/>
</dbReference>
<feature type="compositionally biased region" description="Low complexity" evidence="1">
    <location>
        <begin position="22"/>
        <end position="59"/>
    </location>
</feature>
<gene>
    <name evidence="3" type="ORF">EV644_14818</name>
</gene>
<organism evidence="3 4">
    <name type="scientific">Kribbella orskensis</name>
    <dbReference type="NCBI Taxonomy" id="2512216"/>
    <lineage>
        <taxon>Bacteria</taxon>
        <taxon>Bacillati</taxon>
        <taxon>Actinomycetota</taxon>
        <taxon>Actinomycetes</taxon>
        <taxon>Propionibacteriales</taxon>
        <taxon>Kribbellaceae</taxon>
        <taxon>Kribbella</taxon>
    </lineage>
</organism>
<dbReference type="Proteomes" id="UP000295818">
    <property type="component" value="Unassembled WGS sequence"/>
</dbReference>
<reference evidence="3 4" key="1">
    <citation type="journal article" date="2015" name="Stand. Genomic Sci.">
        <title>Genomic Encyclopedia of Bacterial and Archaeal Type Strains, Phase III: the genomes of soil and plant-associated and newly described type strains.</title>
        <authorList>
            <person name="Whitman W.B."/>
            <person name="Woyke T."/>
            <person name="Klenk H.P."/>
            <person name="Zhou Y."/>
            <person name="Lilburn T.G."/>
            <person name="Beck B.J."/>
            <person name="De Vos P."/>
            <person name="Vandamme P."/>
            <person name="Eisen J.A."/>
            <person name="Garrity G."/>
            <person name="Hugenholtz P."/>
            <person name="Kyrpides N.C."/>
        </authorList>
    </citation>
    <scope>NUCLEOTIDE SEQUENCE [LARGE SCALE GENOMIC DNA]</scope>
    <source>
        <strain evidence="3 4">VKM Ac-2538</strain>
    </source>
</reference>
<dbReference type="EMBL" id="SLWM01000048">
    <property type="protein sequence ID" value="TCO08148.1"/>
    <property type="molecule type" value="Genomic_DNA"/>
</dbReference>
<proteinExistence type="predicted"/>